<keyword evidence="3" id="KW-1185">Reference proteome</keyword>
<dbReference type="EMBL" id="BMRG01000015">
    <property type="protein sequence ID" value="GGP75026.1"/>
    <property type="molecule type" value="Genomic_DNA"/>
</dbReference>
<accession>A0A918ARC7</accession>
<comment type="caution">
    <text evidence="2">The sequence shown here is derived from an EMBL/GenBank/DDBJ whole genome shotgun (WGS) entry which is preliminary data.</text>
</comment>
<evidence type="ECO:0000256" key="1">
    <source>
        <dbReference type="SAM" id="MobiDB-lite"/>
    </source>
</evidence>
<proteinExistence type="predicted"/>
<dbReference type="RefSeq" id="WP_189226277.1">
    <property type="nucleotide sequence ID" value="NZ_BMRG01000015.1"/>
</dbReference>
<reference evidence="2" key="1">
    <citation type="journal article" date="2014" name="Int. J. Syst. Evol. Microbiol.">
        <title>Complete genome sequence of Corynebacterium casei LMG S-19264T (=DSM 44701T), isolated from a smear-ripened cheese.</title>
        <authorList>
            <consortium name="US DOE Joint Genome Institute (JGI-PGF)"/>
            <person name="Walter F."/>
            <person name="Albersmeier A."/>
            <person name="Kalinowski J."/>
            <person name="Ruckert C."/>
        </authorList>
    </citation>
    <scope>NUCLEOTIDE SEQUENCE</scope>
    <source>
        <strain evidence="2">JCM 3313</strain>
    </source>
</reference>
<evidence type="ECO:0000313" key="2">
    <source>
        <dbReference type="EMBL" id="GGP75026.1"/>
    </source>
</evidence>
<reference evidence="2" key="2">
    <citation type="submission" date="2020-09" db="EMBL/GenBank/DDBJ databases">
        <authorList>
            <person name="Sun Q."/>
            <person name="Ohkuma M."/>
        </authorList>
    </citation>
    <scope>NUCLEOTIDE SEQUENCE</scope>
    <source>
        <strain evidence="2">JCM 3313</strain>
    </source>
</reference>
<name>A0A918ARC7_9PSEU</name>
<sequence length="162" mass="17547">MAKVQSDPQRVEQDARTRFANLDEPPPAVRDADNRLVQLTPNARFLEIRRRARLIAVSDGLAEAVALLLGGDGARVSVDHVRVDPAESRDEQVMAVRGTIRGVDAVVPLRPGALHLHAYPATDDIELTGEPLLSVELSPDVRQSDGWVPAAAIVAALREHFG</sequence>
<protein>
    <submittedName>
        <fullName evidence="2">Uncharacterized protein</fullName>
    </submittedName>
</protein>
<organism evidence="2 3">
    <name type="scientific">Saccharothrix coeruleofusca</name>
    <dbReference type="NCBI Taxonomy" id="33919"/>
    <lineage>
        <taxon>Bacteria</taxon>
        <taxon>Bacillati</taxon>
        <taxon>Actinomycetota</taxon>
        <taxon>Actinomycetes</taxon>
        <taxon>Pseudonocardiales</taxon>
        <taxon>Pseudonocardiaceae</taxon>
        <taxon>Saccharothrix</taxon>
    </lineage>
</organism>
<dbReference type="Proteomes" id="UP000639606">
    <property type="component" value="Unassembled WGS sequence"/>
</dbReference>
<evidence type="ECO:0000313" key="3">
    <source>
        <dbReference type="Proteomes" id="UP000639606"/>
    </source>
</evidence>
<feature type="region of interest" description="Disordered" evidence="1">
    <location>
        <begin position="1"/>
        <end position="30"/>
    </location>
</feature>
<dbReference type="AlphaFoldDB" id="A0A918ARC7"/>
<gene>
    <name evidence="2" type="ORF">GCM10010185_55660</name>
</gene>